<dbReference type="Pfam" id="PF02563">
    <property type="entry name" value="Poly_export"/>
    <property type="match status" value="1"/>
</dbReference>
<evidence type="ECO:0000313" key="7">
    <source>
        <dbReference type="Proteomes" id="UP000197153"/>
    </source>
</evidence>
<gene>
    <name evidence="6" type="ORF">Y958_16300</name>
</gene>
<dbReference type="PANTHER" id="PTHR33619:SF3">
    <property type="entry name" value="POLYSACCHARIDE EXPORT PROTEIN GFCE-RELATED"/>
    <property type="match status" value="1"/>
</dbReference>
<feature type="domain" description="Soluble ligand binding" evidence="5">
    <location>
        <begin position="151"/>
        <end position="205"/>
    </location>
</feature>
<evidence type="ECO:0000313" key="6">
    <source>
        <dbReference type="EMBL" id="ASG22497.1"/>
    </source>
</evidence>
<dbReference type="InterPro" id="IPR019554">
    <property type="entry name" value="Soluble_ligand-bd"/>
</dbReference>
<reference evidence="6 7" key="1">
    <citation type="submission" date="2017-06" db="EMBL/GenBank/DDBJ databases">
        <title>Complete genome sequence of Nitrospirillum amazonense strain CBAmC, an endophytic nitrogen-fixing and plant growth-promoting bacterium, isolated from sugarcane.</title>
        <authorList>
            <person name="Schwab S."/>
            <person name="dos Santos Teixeira K.R."/>
            <person name="Simoes Araujo J.L."/>
            <person name="Soares Vidal M."/>
            <person name="Borges de Freitas H.R."/>
            <person name="Rivello Crivelaro A.L."/>
            <person name="Bueno de Camargo Nunes A."/>
            <person name="dos Santos C.M."/>
            <person name="Palmeira da Silva Rosa D."/>
            <person name="da Silva Padilha D."/>
            <person name="da Silva E."/>
            <person name="Araujo Terra L."/>
            <person name="Soares Mendes V."/>
            <person name="Farinelli L."/>
            <person name="Magalhaes Cruz L."/>
            <person name="Baldani J.I."/>
        </authorList>
    </citation>
    <scope>NUCLEOTIDE SEQUENCE [LARGE SCALE GENOMIC DNA]</scope>
    <source>
        <strain evidence="6 7">CBAmC</strain>
    </source>
</reference>
<evidence type="ECO:0000256" key="2">
    <source>
        <dbReference type="SAM" id="MobiDB-lite"/>
    </source>
</evidence>
<evidence type="ECO:0000259" key="4">
    <source>
        <dbReference type="Pfam" id="PF02563"/>
    </source>
</evidence>
<keyword evidence="1 3" id="KW-0732">Signal</keyword>
<feature type="chain" id="PRO_5012806337" evidence="3">
    <location>
        <begin position="33"/>
        <end position="225"/>
    </location>
</feature>
<dbReference type="InterPro" id="IPR049712">
    <property type="entry name" value="Poly_export"/>
</dbReference>
<accession>A0A248JUV2</accession>
<dbReference type="EMBL" id="CP022111">
    <property type="protein sequence ID" value="ASG22497.1"/>
    <property type="molecule type" value="Genomic_DNA"/>
</dbReference>
<sequence>MLPSRLPRKSPSRLAVLAVVAGALALPYTAYAQNAGQPPAPNATAGGAVASNDPAPMPGAPAGPGAGGGIAAADYQLGPGDRVRITVFGQQDLSGEYAVDGTGTLSFPLVGQVHAGSLTAGQLGKTLEGSLSPNYIKNPHVSVEVLSYRPFYILGEVKTPGSYAYVSGMTVLNAVALAGGFTYRARDDDFRLQRTAKDGSKTQVDAEPTTPVQPGDVITVRERYF</sequence>
<name>A0A248JUV2_9PROT</name>
<dbReference type="Pfam" id="PF10531">
    <property type="entry name" value="SLBB"/>
    <property type="match status" value="1"/>
</dbReference>
<dbReference type="AlphaFoldDB" id="A0A248JUV2"/>
<feature type="compositionally biased region" description="Low complexity" evidence="2">
    <location>
        <begin position="37"/>
        <end position="50"/>
    </location>
</feature>
<dbReference type="Gene3D" id="3.10.560.10">
    <property type="entry name" value="Outer membrane lipoprotein wza domain like"/>
    <property type="match status" value="1"/>
</dbReference>
<keyword evidence="7" id="KW-1185">Reference proteome</keyword>
<feature type="signal peptide" evidence="3">
    <location>
        <begin position="1"/>
        <end position="32"/>
    </location>
</feature>
<evidence type="ECO:0000259" key="5">
    <source>
        <dbReference type="Pfam" id="PF10531"/>
    </source>
</evidence>
<dbReference type="InterPro" id="IPR003715">
    <property type="entry name" value="Poly_export_N"/>
</dbReference>
<proteinExistence type="predicted"/>
<protein>
    <submittedName>
        <fullName evidence="6">Polysaccharide biosynthesis protein</fullName>
    </submittedName>
</protein>
<feature type="region of interest" description="Disordered" evidence="2">
    <location>
        <begin position="37"/>
        <end position="65"/>
    </location>
</feature>
<evidence type="ECO:0000256" key="3">
    <source>
        <dbReference type="SAM" id="SignalP"/>
    </source>
</evidence>
<feature type="domain" description="Polysaccharide export protein N-terminal" evidence="4">
    <location>
        <begin position="72"/>
        <end position="145"/>
    </location>
</feature>
<dbReference type="Proteomes" id="UP000197153">
    <property type="component" value="Chromosome 2"/>
</dbReference>
<dbReference type="KEGG" id="nao:Y958_16300"/>
<dbReference type="RefSeq" id="WP_088873078.1">
    <property type="nucleotide sequence ID" value="NZ_CP022111.1"/>
</dbReference>
<dbReference type="GO" id="GO:0015159">
    <property type="term" value="F:polysaccharide transmembrane transporter activity"/>
    <property type="evidence" value="ECO:0007669"/>
    <property type="project" value="InterPro"/>
</dbReference>
<evidence type="ECO:0000256" key="1">
    <source>
        <dbReference type="ARBA" id="ARBA00022729"/>
    </source>
</evidence>
<dbReference type="PANTHER" id="PTHR33619">
    <property type="entry name" value="POLYSACCHARIDE EXPORT PROTEIN GFCE-RELATED"/>
    <property type="match status" value="1"/>
</dbReference>
<organism evidence="6 7">
    <name type="scientific">Nitrospirillum viridazoti CBAmc</name>
    <dbReference type="NCBI Taxonomy" id="1441467"/>
    <lineage>
        <taxon>Bacteria</taxon>
        <taxon>Pseudomonadati</taxon>
        <taxon>Pseudomonadota</taxon>
        <taxon>Alphaproteobacteria</taxon>
        <taxon>Rhodospirillales</taxon>
        <taxon>Azospirillaceae</taxon>
        <taxon>Nitrospirillum</taxon>
        <taxon>Nitrospirillum viridazoti</taxon>
    </lineage>
</organism>